<dbReference type="GO" id="GO:0016233">
    <property type="term" value="P:telomere capping"/>
    <property type="evidence" value="ECO:0007669"/>
    <property type="project" value="InterPro"/>
</dbReference>
<dbReference type="OrthoDB" id="5275361at2759"/>
<keyword evidence="2" id="KW-1185">Reference proteome</keyword>
<dbReference type="InterPro" id="IPR012340">
    <property type="entry name" value="NA-bd_OB-fold"/>
</dbReference>
<comment type="caution">
    <text evidence="1">The sequence shown here is derived from an EMBL/GenBank/DDBJ whole genome shotgun (WGS) entry which is preliminary data.</text>
</comment>
<reference evidence="1 2" key="1">
    <citation type="submission" date="2020-01" db="EMBL/GenBank/DDBJ databases">
        <authorList>
            <consortium name="DOE Joint Genome Institute"/>
            <person name="Haridas S."/>
            <person name="Albert R."/>
            <person name="Binder M."/>
            <person name="Bloem J."/>
            <person name="Labutti K."/>
            <person name="Salamov A."/>
            <person name="Andreopoulos B."/>
            <person name="Baker S.E."/>
            <person name="Barry K."/>
            <person name="Bills G."/>
            <person name="Bluhm B.H."/>
            <person name="Cannon C."/>
            <person name="Castanera R."/>
            <person name="Culley D.E."/>
            <person name="Daum C."/>
            <person name="Ezra D."/>
            <person name="Gonzalez J.B."/>
            <person name="Henrissat B."/>
            <person name="Kuo A."/>
            <person name="Liang C."/>
            <person name="Lipzen A."/>
            <person name="Lutzoni F."/>
            <person name="Magnuson J."/>
            <person name="Mondo S."/>
            <person name="Nolan M."/>
            <person name="Ohm R."/>
            <person name="Pangilinan J."/>
            <person name="Park H.-J.H."/>
            <person name="Ramirez L."/>
            <person name="Alfaro M."/>
            <person name="Sun H."/>
            <person name="Tritt A."/>
            <person name="Yoshinaga Y."/>
            <person name="Zwiers L.-H.L."/>
            <person name="Turgeon B.G."/>
            <person name="Goodwin S.B."/>
            <person name="Spatafora J.W."/>
            <person name="Crous P.W."/>
            <person name="Grigoriev I.V."/>
        </authorList>
    </citation>
    <scope>NUCLEOTIDE SEQUENCE [LARGE SCALE GENOMIC DNA]</scope>
    <source>
        <strain evidence="1 2">CBS 611.86</strain>
    </source>
</reference>
<dbReference type="AlphaFoldDB" id="A0A7C8I9P6"/>
<organism evidence="1 2">
    <name type="scientific">Massariosphaeria phaeospora</name>
    <dbReference type="NCBI Taxonomy" id="100035"/>
    <lineage>
        <taxon>Eukaryota</taxon>
        <taxon>Fungi</taxon>
        <taxon>Dikarya</taxon>
        <taxon>Ascomycota</taxon>
        <taxon>Pezizomycotina</taxon>
        <taxon>Dothideomycetes</taxon>
        <taxon>Pleosporomycetidae</taxon>
        <taxon>Pleosporales</taxon>
        <taxon>Pleosporales incertae sedis</taxon>
        <taxon>Massariosphaeria</taxon>
    </lineage>
</organism>
<dbReference type="EMBL" id="JAADJZ010000011">
    <property type="protein sequence ID" value="KAF2871611.1"/>
    <property type="molecule type" value="Genomic_DNA"/>
</dbReference>
<dbReference type="Gene3D" id="2.40.50.140">
    <property type="entry name" value="Nucleic acid-binding proteins"/>
    <property type="match status" value="1"/>
</dbReference>
<dbReference type="GO" id="GO:1990879">
    <property type="term" value="C:CST complex"/>
    <property type="evidence" value="ECO:0007669"/>
    <property type="project" value="InterPro"/>
</dbReference>
<evidence type="ECO:0000313" key="2">
    <source>
        <dbReference type="Proteomes" id="UP000481861"/>
    </source>
</evidence>
<dbReference type="GO" id="GO:0043047">
    <property type="term" value="F:single-stranded telomeric DNA binding"/>
    <property type="evidence" value="ECO:0007669"/>
    <property type="project" value="InterPro"/>
</dbReference>
<gene>
    <name evidence="1" type="ORF">BDV95DRAFT_594694</name>
</gene>
<dbReference type="Proteomes" id="UP000481861">
    <property type="component" value="Unassembled WGS sequence"/>
</dbReference>
<evidence type="ECO:0000313" key="1">
    <source>
        <dbReference type="EMBL" id="KAF2871611.1"/>
    </source>
</evidence>
<dbReference type="InterPro" id="IPR024222">
    <property type="entry name" value="Ten1_fungal"/>
</dbReference>
<sequence>MSGPLPSHLVLLSELATCEPGQKVRFLGCIEEYITRTATLRLKHDYPPSSSPYVANVNIAHVLERIKRHELEVGSWINIIGSMERRKEKGIYVQAIAVWDAGNMDLDAYQKAVDKRREAG</sequence>
<accession>A0A7C8I9P6</accession>
<name>A0A7C8I9P6_9PLEO</name>
<protein>
    <submittedName>
        <fullName evidence="1">CST complex subunit Ten1</fullName>
    </submittedName>
</protein>
<proteinExistence type="predicted"/>
<dbReference type="Pfam" id="PF12658">
    <property type="entry name" value="Ten1"/>
    <property type="match status" value="1"/>
</dbReference>